<evidence type="ECO:0000256" key="3">
    <source>
        <dbReference type="ARBA" id="ARBA00022676"/>
    </source>
</evidence>
<dbReference type="AlphaFoldDB" id="A0A815W9V1"/>
<dbReference type="PANTHER" id="PTHR22914:SF42">
    <property type="entry name" value="CHITIN SYNTHASE"/>
    <property type="match status" value="1"/>
</dbReference>
<dbReference type="Pfam" id="PF03142">
    <property type="entry name" value="Chitin_synth_2"/>
    <property type="match status" value="1"/>
</dbReference>
<keyword evidence="3" id="KW-0808">Transferase</keyword>
<reference evidence="7" key="1">
    <citation type="submission" date="2021-02" db="EMBL/GenBank/DDBJ databases">
        <authorList>
            <person name="Nowell W R."/>
        </authorList>
    </citation>
    <scope>NUCLEOTIDE SEQUENCE</scope>
</reference>
<dbReference type="OrthoDB" id="370884at2759"/>
<keyword evidence="5" id="KW-1133">Transmembrane helix</keyword>
<evidence type="ECO:0000256" key="6">
    <source>
        <dbReference type="ARBA" id="ARBA00023136"/>
    </source>
</evidence>
<keyword evidence="6" id="KW-0472">Membrane</keyword>
<comment type="subcellular location">
    <subcellularLocation>
        <location evidence="1">Membrane</location>
        <topology evidence="1">Multi-pass membrane protein</topology>
    </subcellularLocation>
</comment>
<dbReference type="SUPFAM" id="SSF53448">
    <property type="entry name" value="Nucleotide-diphospho-sugar transferases"/>
    <property type="match status" value="1"/>
</dbReference>
<sequence>EDRWLTTLLLQQGYRVEYCAASDAFTHAPETFKEFFNQRRRWMPSTMANIMDLLKDTKHTTHVNEKQPGQHKTLP</sequence>
<gene>
    <name evidence="7" type="ORF">VCS650_LOCUS44047</name>
</gene>
<dbReference type="EMBL" id="CAJNON010007550">
    <property type="protein sequence ID" value="CAF1542146.1"/>
    <property type="molecule type" value="Genomic_DNA"/>
</dbReference>
<organism evidence="7 8">
    <name type="scientific">Adineta steineri</name>
    <dbReference type="NCBI Taxonomy" id="433720"/>
    <lineage>
        <taxon>Eukaryota</taxon>
        <taxon>Metazoa</taxon>
        <taxon>Spiralia</taxon>
        <taxon>Gnathifera</taxon>
        <taxon>Rotifera</taxon>
        <taxon>Eurotatoria</taxon>
        <taxon>Bdelloidea</taxon>
        <taxon>Adinetida</taxon>
        <taxon>Adinetidae</taxon>
        <taxon>Adineta</taxon>
    </lineage>
</organism>
<dbReference type="InterPro" id="IPR004835">
    <property type="entry name" value="Chitin_synth"/>
</dbReference>
<evidence type="ECO:0000256" key="4">
    <source>
        <dbReference type="ARBA" id="ARBA00022692"/>
    </source>
</evidence>
<dbReference type="GO" id="GO:0006031">
    <property type="term" value="P:chitin biosynthetic process"/>
    <property type="evidence" value="ECO:0007669"/>
    <property type="project" value="TreeGrafter"/>
</dbReference>
<dbReference type="GO" id="GO:0004100">
    <property type="term" value="F:chitin synthase activity"/>
    <property type="evidence" value="ECO:0007669"/>
    <property type="project" value="UniProtKB-EC"/>
</dbReference>
<name>A0A815W9V1_9BILA</name>
<proteinExistence type="predicted"/>
<dbReference type="InterPro" id="IPR029044">
    <property type="entry name" value="Nucleotide-diphossugar_trans"/>
</dbReference>
<keyword evidence="4" id="KW-0812">Transmembrane</keyword>
<dbReference type="EC" id="2.4.1.16" evidence="2"/>
<evidence type="ECO:0000256" key="5">
    <source>
        <dbReference type="ARBA" id="ARBA00022989"/>
    </source>
</evidence>
<dbReference type="GO" id="GO:0071944">
    <property type="term" value="C:cell periphery"/>
    <property type="evidence" value="ECO:0007669"/>
    <property type="project" value="TreeGrafter"/>
</dbReference>
<feature type="non-terminal residue" evidence="7">
    <location>
        <position position="1"/>
    </location>
</feature>
<evidence type="ECO:0000256" key="1">
    <source>
        <dbReference type="ARBA" id="ARBA00004141"/>
    </source>
</evidence>
<feature type="non-terminal residue" evidence="7">
    <location>
        <position position="75"/>
    </location>
</feature>
<accession>A0A815W9V1</accession>
<evidence type="ECO:0000256" key="2">
    <source>
        <dbReference type="ARBA" id="ARBA00012543"/>
    </source>
</evidence>
<comment type="caution">
    <text evidence="7">The sequence shown here is derived from an EMBL/GenBank/DDBJ whole genome shotgun (WGS) entry which is preliminary data.</text>
</comment>
<keyword evidence="3" id="KW-0328">Glycosyltransferase</keyword>
<evidence type="ECO:0000313" key="8">
    <source>
        <dbReference type="Proteomes" id="UP000663891"/>
    </source>
</evidence>
<protein>
    <recommendedName>
        <fullName evidence="2">chitin synthase</fullName>
        <ecNumber evidence="2">2.4.1.16</ecNumber>
    </recommendedName>
</protein>
<evidence type="ECO:0000313" key="7">
    <source>
        <dbReference type="EMBL" id="CAF1542146.1"/>
    </source>
</evidence>
<dbReference type="GO" id="GO:0016020">
    <property type="term" value="C:membrane"/>
    <property type="evidence" value="ECO:0007669"/>
    <property type="project" value="UniProtKB-SubCell"/>
</dbReference>
<dbReference type="Proteomes" id="UP000663891">
    <property type="component" value="Unassembled WGS sequence"/>
</dbReference>
<dbReference type="PANTHER" id="PTHR22914">
    <property type="entry name" value="CHITIN SYNTHASE"/>
    <property type="match status" value="1"/>
</dbReference>